<name>A0AAV4NTG2_9ARAC</name>
<reference evidence="1 2" key="1">
    <citation type="submission" date="2021-06" db="EMBL/GenBank/DDBJ databases">
        <title>Caerostris darwini draft genome.</title>
        <authorList>
            <person name="Kono N."/>
            <person name="Arakawa K."/>
        </authorList>
    </citation>
    <scope>NUCLEOTIDE SEQUENCE [LARGE SCALE GENOMIC DNA]</scope>
</reference>
<organism evidence="1 2">
    <name type="scientific">Caerostris darwini</name>
    <dbReference type="NCBI Taxonomy" id="1538125"/>
    <lineage>
        <taxon>Eukaryota</taxon>
        <taxon>Metazoa</taxon>
        <taxon>Ecdysozoa</taxon>
        <taxon>Arthropoda</taxon>
        <taxon>Chelicerata</taxon>
        <taxon>Arachnida</taxon>
        <taxon>Araneae</taxon>
        <taxon>Araneomorphae</taxon>
        <taxon>Entelegynae</taxon>
        <taxon>Araneoidea</taxon>
        <taxon>Araneidae</taxon>
        <taxon>Caerostris</taxon>
    </lineage>
</organism>
<accession>A0AAV4NTG2</accession>
<proteinExistence type="predicted"/>
<comment type="caution">
    <text evidence="1">The sequence shown here is derived from an EMBL/GenBank/DDBJ whole genome shotgun (WGS) entry which is preliminary data.</text>
</comment>
<keyword evidence="2" id="KW-1185">Reference proteome</keyword>
<dbReference type="EMBL" id="BPLQ01002015">
    <property type="protein sequence ID" value="GIX87585.1"/>
    <property type="molecule type" value="Genomic_DNA"/>
</dbReference>
<dbReference type="AlphaFoldDB" id="A0AAV4NTG2"/>
<gene>
    <name evidence="1" type="ORF">CDAR_212151</name>
</gene>
<dbReference type="Proteomes" id="UP001054837">
    <property type="component" value="Unassembled WGS sequence"/>
</dbReference>
<protein>
    <submittedName>
        <fullName evidence="1">Uncharacterized protein</fullName>
    </submittedName>
</protein>
<sequence>MAERFIPNGVEGGKRSAGRFGNGPEMISVYHSRSANLIWSLGGGSAEDGGWGSHHWTGTIRKRVPEIIDLRKGGGWGACAGTSRAVRESWHLLTLNAISCAKREWRLAS</sequence>
<evidence type="ECO:0000313" key="2">
    <source>
        <dbReference type="Proteomes" id="UP001054837"/>
    </source>
</evidence>
<evidence type="ECO:0000313" key="1">
    <source>
        <dbReference type="EMBL" id="GIX87585.1"/>
    </source>
</evidence>